<name>A0A7W7HIJ0_9ACTN</name>
<reference evidence="3 4" key="1">
    <citation type="submission" date="2020-08" db="EMBL/GenBank/DDBJ databases">
        <title>Sequencing the genomes of 1000 actinobacteria strains.</title>
        <authorList>
            <person name="Klenk H.-P."/>
        </authorList>
    </citation>
    <scope>NUCLEOTIDE SEQUENCE [LARGE SCALE GENOMIC DNA]</scope>
    <source>
        <strain evidence="3 4">DSM 43150</strain>
    </source>
</reference>
<dbReference type="AlphaFoldDB" id="A0A7W7HIJ0"/>
<dbReference type="EMBL" id="JACHNC010000001">
    <property type="protein sequence ID" value="MBB4751150.1"/>
    <property type="molecule type" value="Genomic_DNA"/>
</dbReference>
<dbReference type="Proteomes" id="UP000590511">
    <property type="component" value="Unassembled WGS sequence"/>
</dbReference>
<organism evidence="3 4">
    <name type="scientific">Actinoplanes lobatus</name>
    <dbReference type="NCBI Taxonomy" id="113568"/>
    <lineage>
        <taxon>Bacteria</taxon>
        <taxon>Bacillati</taxon>
        <taxon>Actinomycetota</taxon>
        <taxon>Actinomycetes</taxon>
        <taxon>Micromonosporales</taxon>
        <taxon>Micromonosporaceae</taxon>
        <taxon>Actinoplanes</taxon>
    </lineage>
</organism>
<evidence type="ECO:0000313" key="5">
    <source>
        <dbReference type="Proteomes" id="UP000631312"/>
    </source>
</evidence>
<keyword evidence="5" id="KW-1185">Reference proteome</keyword>
<reference evidence="2 5" key="2">
    <citation type="submission" date="2021-01" db="EMBL/GenBank/DDBJ databases">
        <title>Whole genome shotgun sequence of Actinoplanes lobatus NBRC 12513.</title>
        <authorList>
            <person name="Komaki H."/>
            <person name="Tamura T."/>
        </authorList>
    </citation>
    <scope>NUCLEOTIDE SEQUENCE [LARGE SCALE GENOMIC DNA]</scope>
    <source>
        <strain evidence="2 5">NBRC 12513</strain>
    </source>
</reference>
<feature type="compositionally biased region" description="Basic residues" evidence="1">
    <location>
        <begin position="1"/>
        <end position="10"/>
    </location>
</feature>
<evidence type="ECO:0000313" key="2">
    <source>
        <dbReference type="EMBL" id="GIE44646.1"/>
    </source>
</evidence>
<dbReference type="Proteomes" id="UP000631312">
    <property type="component" value="Unassembled WGS sequence"/>
</dbReference>
<evidence type="ECO:0000256" key="1">
    <source>
        <dbReference type="SAM" id="MobiDB-lite"/>
    </source>
</evidence>
<dbReference type="EMBL" id="BOMP01000139">
    <property type="protein sequence ID" value="GIE44646.1"/>
    <property type="molecule type" value="Genomic_DNA"/>
</dbReference>
<protein>
    <submittedName>
        <fullName evidence="3">Uncharacterized protein</fullName>
    </submittedName>
</protein>
<evidence type="ECO:0000313" key="4">
    <source>
        <dbReference type="Proteomes" id="UP000590511"/>
    </source>
</evidence>
<sequence>MTTYRRRRGPSRHDFSLGQSPAQLRDRSWQACAVKAVTVEGDYTRINLQGLDGSGTGLTRTVSGRSPLRADDLVFVRFRQMSYFDVAAGEPVVVEDAKHAAALARRLITERDGRHVLAA</sequence>
<proteinExistence type="predicted"/>
<accession>A0A7W7HIJ0</accession>
<evidence type="ECO:0000313" key="3">
    <source>
        <dbReference type="EMBL" id="MBB4751150.1"/>
    </source>
</evidence>
<gene>
    <name evidence="2" type="ORF">Alo02nite_75440</name>
    <name evidence="3" type="ORF">BJ964_005311</name>
</gene>
<feature type="region of interest" description="Disordered" evidence="1">
    <location>
        <begin position="1"/>
        <end position="20"/>
    </location>
</feature>
<comment type="caution">
    <text evidence="3">The sequence shown here is derived from an EMBL/GenBank/DDBJ whole genome shotgun (WGS) entry which is preliminary data.</text>
</comment>
<dbReference type="RefSeq" id="WP_188123223.1">
    <property type="nucleotide sequence ID" value="NZ_BOMP01000139.1"/>
</dbReference>